<organism evidence="1 2">
    <name type="scientific">Intoshia linei</name>
    <dbReference type="NCBI Taxonomy" id="1819745"/>
    <lineage>
        <taxon>Eukaryota</taxon>
        <taxon>Metazoa</taxon>
        <taxon>Spiralia</taxon>
        <taxon>Lophotrochozoa</taxon>
        <taxon>Mesozoa</taxon>
        <taxon>Orthonectida</taxon>
        <taxon>Rhopaluridae</taxon>
        <taxon>Intoshia</taxon>
    </lineage>
</organism>
<accession>A0A177AZ38</accession>
<proteinExistence type="predicted"/>
<evidence type="ECO:0000313" key="1">
    <source>
        <dbReference type="EMBL" id="OAF67278.1"/>
    </source>
</evidence>
<keyword evidence="2" id="KW-1185">Reference proteome</keyword>
<dbReference type="EMBL" id="LWCA01000703">
    <property type="protein sequence ID" value="OAF67278.1"/>
    <property type="molecule type" value="Genomic_DNA"/>
</dbReference>
<comment type="caution">
    <text evidence="1">The sequence shown here is derived from an EMBL/GenBank/DDBJ whole genome shotgun (WGS) entry which is preliminary data.</text>
</comment>
<reference evidence="1 2" key="1">
    <citation type="submission" date="2016-04" db="EMBL/GenBank/DDBJ databases">
        <title>The genome of Intoshia linei affirms orthonectids as highly simplified spiralians.</title>
        <authorList>
            <person name="Mikhailov K.V."/>
            <person name="Slusarev G.S."/>
            <person name="Nikitin M.A."/>
            <person name="Logacheva M.D."/>
            <person name="Penin A."/>
            <person name="Aleoshin V."/>
            <person name="Panchin Y.V."/>
        </authorList>
    </citation>
    <scope>NUCLEOTIDE SEQUENCE [LARGE SCALE GENOMIC DNA]</scope>
    <source>
        <strain evidence="1">Intl2013</strain>
        <tissue evidence="1">Whole animal</tissue>
    </source>
</reference>
<dbReference type="AlphaFoldDB" id="A0A177AZ38"/>
<name>A0A177AZ38_9BILA</name>
<sequence>MENKKEDEQIEQVNFNKKLQMFQTAQDSKIAHELSIHFIKNNTEDNRKKRKLANLNLKISKQYINNNFSEEELKESIGLEKKKSVKINDIRNHKKYVVILSEKIQLIKYKIMKFQKNAEISESTTQNDLQLAQLYNDLEQATLEYNTLNNI</sequence>
<protein>
    <submittedName>
        <fullName evidence="1">Uncharacterized protein</fullName>
    </submittedName>
</protein>
<evidence type="ECO:0000313" key="2">
    <source>
        <dbReference type="Proteomes" id="UP000078046"/>
    </source>
</evidence>
<dbReference type="Proteomes" id="UP000078046">
    <property type="component" value="Unassembled WGS sequence"/>
</dbReference>
<gene>
    <name evidence="1" type="ORF">A3Q56_04962</name>
</gene>